<reference evidence="4" key="2">
    <citation type="submission" date="2020-09" db="EMBL/GenBank/DDBJ databases">
        <authorList>
            <person name="Sun Q."/>
            <person name="Kim S."/>
        </authorList>
    </citation>
    <scope>NUCLEOTIDE SEQUENCE</scope>
    <source>
        <strain evidence="4">KCTC 12988</strain>
    </source>
</reference>
<keyword evidence="5" id="KW-1185">Reference proteome</keyword>
<dbReference type="AlphaFoldDB" id="A0A918TY69"/>
<dbReference type="Proteomes" id="UP000644507">
    <property type="component" value="Unassembled WGS sequence"/>
</dbReference>
<evidence type="ECO:0000313" key="4">
    <source>
        <dbReference type="EMBL" id="GHC65566.1"/>
    </source>
</evidence>
<proteinExistence type="predicted"/>
<comment type="subunit">
    <text evidence="1">Homodimer.</text>
</comment>
<gene>
    <name evidence="4" type="ORF">GCM10007100_36710</name>
</gene>
<evidence type="ECO:0000259" key="3">
    <source>
        <dbReference type="PROSITE" id="PS51502"/>
    </source>
</evidence>
<dbReference type="PROSITE" id="PS51502">
    <property type="entry name" value="S_R_A_B_BARREL"/>
    <property type="match status" value="1"/>
</dbReference>
<dbReference type="EMBL" id="BMXI01000019">
    <property type="protein sequence ID" value="GHC65566.1"/>
    <property type="molecule type" value="Genomic_DNA"/>
</dbReference>
<dbReference type="Pfam" id="PF07876">
    <property type="entry name" value="Dabb"/>
    <property type="match status" value="1"/>
</dbReference>
<name>A0A918TY69_9BACT</name>
<feature type="signal peptide" evidence="2">
    <location>
        <begin position="1"/>
        <end position="21"/>
    </location>
</feature>
<dbReference type="SMART" id="SM00886">
    <property type="entry name" value="Dabb"/>
    <property type="match status" value="1"/>
</dbReference>
<sequence>MLKALLTTLFALFAVSSFAQADSPKAEAGHFRHVVMFKFKEGTSAEKVAEIEKHFGSLEEKIDTIVDYEWGHAIPESRGLDQGFTHCFVVTFKDKAGLEVYAPHQAHQDFIAVFKPHVEKVFVLDYVSK</sequence>
<dbReference type="SUPFAM" id="SSF54909">
    <property type="entry name" value="Dimeric alpha+beta barrel"/>
    <property type="match status" value="1"/>
</dbReference>
<dbReference type="RefSeq" id="WP_189573529.1">
    <property type="nucleotide sequence ID" value="NZ_BMXI01000019.1"/>
</dbReference>
<keyword evidence="2" id="KW-0732">Signal</keyword>
<evidence type="ECO:0000313" key="5">
    <source>
        <dbReference type="Proteomes" id="UP000644507"/>
    </source>
</evidence>
<dbReference type="PANTHER" id="PTHR33178">
    <property type="match status" value="1"/>
</dbReference>
<reference evidence="4" key="1">
    <citation type="journal article" date="2014" name="Int. J. Syst. Evol. Microbiol.">
        <title>Complete genome sequence of Corynebacterium casei LMG S-19264T (=DSM 44701T), isolated from a smear-ripened cheese.</title>
        <authorList>
            <consortium name="US DOE Joint Genome Institute (JGI-PGF)"/>
            <person name="Walter F."/>
            <person name="Albersmeier A."/>
            <person name="Kalinowski J."/>
            <person name="Ruckert C."/>
        </authorList>
    </citation>
    <scope>NUCLEOTIDE SEQUENCE</scope>
    <source>
        <strain evidence="4">KCTC 12988</strain>
    </source>
</reference>
<feature type="domain" description="Stress-response A/B barrel" evidence="3">
    <location>
        <begin position="31"/>
        <end position="126"/>
    </location>
</feature>
<protein>
    <recommendedName>
        <fullName evidence="3">Stress-response A/B barrel domain-containing protein</fullName>
    </recommendedName>
</protein>
<dbReference type="Gene3D" id="3.30.70.100">
    <property type="match status" value="1"/>
</dbReference>
<dbReference type="InterPro" id="IPR013097">
    <property type="entry name" value="Dabb"/>
</dbReference>
<evidence type="ECO:0000256" key="2">
    <source>
        <dbReference type="SAM" id="SignalP"/>
    </source>
</evidence>
<organism evidence="4 5">
    <name type="scientific">Roseibacillus persicicus</name>
    <dbReference type="NCBI Taxonomy" id="454148"/>
    <lineage>
        <taxon>Bacteria</taxon>
        <taxon>Pseudomonadati</taxon>
        <taxon>Verrucomicrobiota</taxon>
        <taxon>Verrucomicrobiia</taxon>
        <taxon>Verrucomicrobiales</taxon>
        <taxon>Verrucomicrobiaceae</taxon>
        <taxon>Roseibacillus</taxon>
    </lineage>
</organism>
<dbReference type="InterPro" id="IPR044662">
    <property type="entry name" value="HS1/DABB1-like"/>
</dbReference>
<feature type="chain" id="PRO_5037709540" description="Stress-response A/B barrel domain-containing protein" evidence="2">
    <location>
        <begin position="22"/>
        <end position="129"/>
    </location>
</feature>
<dbReference type="InterPro" id="IPR011008">
    <property type="entry name" value="Dimeric_a/b-barrel"/>
</dbReference>
<evidence type="ECO:0000256" key="1">
    <source>
        <dbReference type="ARBA" id="ARBA00011738"/>
    </source>
</evidence>
<dbReference type="PANTHER" id="PTHR33178:SF10">
    <property type="entry name" value="STRESS-RESPONSE A_B BARREL DOMAIN-CONTAINING PROTEIN"/>
    <property type="match status" value="1"/>
</dbReference>
<accession>A0A918TY69</accession>
<comment type="caution">
    <text evidence="4">The sequence shown here is derived from an EMBL/GenBank/DDBJ whole genome shotgun (WGS) entry which is preliminary data.</text>
</comment>